<keyword evidence="3" id="KW-0804">Transcription</keyword>
<reference evidence="6 7" key="1">
    <citation type="submission" date="2020-08" db="EMBL/GenBank/DDBJ databases">
        <title>Genomic Encyclopedia of Type Strains, Phase IV (KMG-IV): sequencing the most valuable type-strain genomes for metagenomic binning, comparative biology and taxonomic classification.</title>
        <authorList>
            <person name="Goeker M."/>
        </authorList>
    </citation>
    <scope>NUCLEOTIDE SEQUENCE [LARGE SCALE GENOMIC DNA]</scope>
    <source>
        <strain evidence="6 7">DSM 44197</strain>
    </source>
</reference>
<accession>A0A7W3LMC2</accession>
<evidence type="ECO:0000256" key="1">
    <source>
        <dbReference type="ARBA" id="ARBA00023015"/>
    </source>
</evidence>
<sequence length="210" mass="22753">MDSLGYDVLPRGRHHLTREQVVASQRERLLQGVIDAVAEKGYARVSVADVIKRARVSRETFYEHFTDKQACFLAAYDMAAGLMMTVVAEAAGTDGAAMERFDRAVAGYLRALAADPARARTFLLEIYAAGPDAAVRRFEVQRAFVELVDGLLRDDGRWAALPDPAFATRMLVGGIASLVSAKIAAGEHTSLPALRAPIMAHADLLLNAAR</sequence>
<evidence type="ECO:0000313" key="7">
    <source>
        <dbReference type="Proteomes" id="UP000572680"/>
    </source>
</evidence>
<dbReference type="AlphaFoldDB" id="A0A7W3LMC2"/>
<dbReference type="Gene3D" id="1.10.357.10">
    <property type="entry name" value="Tetracycline Repressor, domain 2"/>
    <property type="match status" value="1"/>
</dbReference>
<evidence type="ECO:0000256" key="3">
    <source>
        <dbReference type="ARBA" id="ARBA00023163"/>
    </source>
</evidence>
<feature type="DNA-binding region" description="H-T-H motif" evidence="4">
    <location>
        <begin position="46"/>
        <end position="65"/>
    </location>
</feature>
<dbReference type="Pfam" id="PF00440">
    <property type="entry name" value="TetR_N"/>
    <property type="match status" value="1"/>
</dbReference>
<dbReference type="Proteomes" id="UP000572680">
    <property type="component" value="Unassembled WGS sequence"/>
</dbReference>
<dbReference type="InterPro" id="IPR009057">
    <property type="entry name" value="Homeodomain-like_sf"/>
</dbReference>
<dbReference type="GO" id="GO:0003700">
    <property type="term" value="F:DNA-binding transcription factor activity"/>
    <property type="evidence" value="ECO:0007669"/>
    <property type="project" value="TreeGrafter"/>
</dbReference>
<evidence type="ECO:0000313" key="6">
    <source>
        <dbReference type="EMBL" id="MBA8950793.1"/>
    </source>
</evidence>
<keyword evidence="2 4" id="KW-0238">DNA-binding</keyword>
<protein>
    <submittedName>
        <fullName evidence="6">AcrR family transcriptional regulator</fullName>
    </submittedName>
</protein>
<dbReference type="RefSeq" id="WP_220509167.1">
    <property type="nucleotide sequence ID" value="NZ_BAAALP010000023.1"/>
</dbReference>
<name>A0A7W3LMC2_ACTNM</name>
<dbReference type="Gene3D" id="1.10.10.60">
    <property type="entry name" value="Homeodomain-like"/>
    <property type="match status" value="1"/>
</dbReference>
<evidence type="ECO:0000259" key="5">
    <source>
        <dbReference type="PROSITE" id="PS50977"/>
    </source>
</evidence>
<proteinExistence type="predicted"/>
<dbReference type="InterPro" id="IPR050109">
    <property type="entry name" value="HTH-type_TetR-like_transc_reg"/>
</dbReference>
<organism evidence="6 7">
    <name type="scientific">Actinomadura namibiensis</name>
    <dbReference type="NCBI Taxonomy" id="182080"/>
    <lineage>
        <taxon>Bacteria</taxon>
        <taxon>Bacillati</taxon>
        <taxon>Actinomycetota</taxon>
        <taxon>Actinomycetes</taxon>
        <taxon>Streptosporangiales</taxon>
        <taxon>Thermomonosporaceae</taxon>
        <taxon>Actinomadura</taxon>
    </lineage>
</organism>
<dbReference type="EMBL" id="JACJIA010000002">
    <property type="protein sequence ID" value="MBA8950793.1"/>
    <property type="molecule type" value="Genomic_DNA"/>
</dbReference>
<feature type="domain" description="HTH tetR-type" evidence="5">
    <location>
        <begin position="23"/>
        <end position="83"/>
    </location>
</feature>
<comment type="caution">
    <text evidence="6">The sequence shown here is derived from an EMBL/GenBank/DDBJ whole genome shotgun (WGS) entry which is preliminary data.</text>
</comment>
<evidence type="ECO:0000256" key="2">
    <source>
        <dbReference type="ARBA" id="ARBA00023125"/>
    </source>
</evidence>
<dbReference type="PANTHER" id="PTHR30055:SF238">
    <property type="entry name" value="MYCOFACTOCIN BIOSYNTHESIS TRANSCRIPTIONAL REGULATOR MFTR-RELATED"/>
    <property type="match status" value="1"/>
</dbReference>
<dbReference type="PROSITE" id="PS50977">
    <property type="entry name" value="HTH_TETR_2"/>
    <property type="match status" value="1"/>
</dbReference>
<gene>
    <name evidence="6" type="ORF">HNR61_002406</name>
</gene>
<evidence type="ECO:0000256" key="4">
    <source>
        <dbReference type="PROSITE-ProRule" id="PRU00335"/>
    </source>
</evidence>
<keyword evidence="1" id="KW-0805">Transcription regulation</keyword>
<keyword evidence="7" id="KW-1185">Reference proteome</keyword>
<dbReference type="InterPro" id="IPR001647">
    <property type="entry name" value="HTH_TetR"/>
</dbReference>
<dbReference type="PANTHER" id="PTHR30055">
    <property type="entry name" value="HTH-TYPE TRANSCRIPTIONAL REGULATOR RUTR"/>
    <property type="match status" value="1"/>
</dbReference>
<dbReference type="SUPFAM" id="SSF46689">
    <property type="entry name" value="Homeodomain-like"/>
    <property type="match status" value="1"/>
</dbReference>
<dbReference type="GO" id="GO:0000976">
    <property type="term" value="F:transcription cis-regulatory region binding"/>
    <property type="evidence" value="ECO:0007669"/>
    <property type="project" value="TreeGrafter"/>
</dbReference>